<dbReference type="SUPFAM" id="SSF53756">
    <property type="entry name" value="UDP-Glycosyltransferase/glycogen phosphorylase"/>
    <property type="match status" value="1"/>
</dbReference>
<comment type="caution">
    <text evidence="3">The sequence shown here is derived from an EMBL/GenBank/DDBJ whole genome shotgun (WGS) entry which is preliminary data.</text>
</comment>
<evidence type="ECO:0000259" key="2">
    <source>
        <dbReference type="Pfam" id="PF13439"/>
    </source>
</evidence>
<feature type="domain" description="Glycosyltransferase subfamily 4-like N-terminal" evidence="2">
    <location>
        <begin position="16"/>
        <end position="181"/>
    </location>
</feature>
<accession>A0A101ELC8</accession>
<dbReference type="Gene3D" id="3.40.50.2000">
    <property type="entry name" value="Glycogen Phosphorylase B"/>
    <property type="match status" value="2"/>
</dbReference>
<dbReference type="EMBL" id="LGFD01000029">
    <property type="protein sequence ID" value="KUK17269.1"/>
    <property type="molecule type" value="Genomic_DNA"/>
</dbReference>
<keyword evidence="3" id="KW-0808">Transferase</keyword>
<name>A0A101ELC8_9EURY</name>
<sequence length="369" mass="42213">MRIAMLISTPFPPEEGIGYYTYNLSKKLIEKGHKVTVITRGHYGKVKHFYFDRIEVYKPQFFPVYPFHVHVHKLFVEKFFRNLDNEFDVIHIHSPLSPPITSNSPIVGTIHTSLVEDIKHYQVLDTKGIGIKLTTYISGYPLTQELISNAETITTVSSAVAKELINYYSINNPIIVGNGVNEKVFHPVKKKSDDYVLYVGRLDYRKGIFDLIKAVSLLKELDMKVYIVGKGPLKPTIERYLAKNNLKQVLLLGHVSFDKLVRLYQNASVFVFPSHYEGLPTVVLEAMSSGLPVVVSDIPAHKDVVENWKNGLLTEKGSPQDLAEKIALLCEDEKLKRKLGRNARKTIEKRFTWDKITRKFEKIYEMTTS</sequence>
<dbReference type="AlphaFoldDB" id="A0A101ELC8"/>
<gene>
    <name evidence="3" type="ORF">XD54_1438</name>
</gene>
<evidence type="ECO:0000259" key="1">
    <source>
        <dbReference type="Pfam" id="PF00534"/>
    </source>
</evidence>
<dbReference type="InterPro" id="IPR028098">
    <property type="entry name" value="Glyco_trans_4-like_N"/>
</dbReference>
<dbReference type="InterPro" id="IPR001296">
    <property type="entry name" value="Glyco_trans_1"/>
</dbReference>
<dbReference type="Pfam" id="PF13439">
    <property type="entry name" value="Glyco_transf_4"/>
    <property type="match status" value="1"/>
</dbReference>
<dbReference type="Proteomes" id="UP000053911">
    <property type="component" value="Unassembled WGS sequence"/>
</dbReference>
<protein>
    <submittedName>
        <fullName evidence="3">Phosphatidylinositol glycantransferase-class A</fullName>
    </submittedName>
</protein>
<dbReference type="PANTHER" id="PTHR45947">
    <property type="entry name" value="SULFOQUINOVOSYL TRANSFERASE SQD2"/>
    <property type="match status" value="1"/>
</dbReference>
<evidence type="ECO:0000313" key="4">
    <source>
        <dbReference type="Proteomes" id="UP000053911"/>
    </source>
</evidence>
<dbReference type="Pfam" id="PF00534">
    <property type="entry name" value="Glycos_transf_1"/>
    <property type="match status" value="1"/>
</dbReference>
<dbReference type="CDD" id="cd03801">
    <property type="entry name" value="GT4_PimA-like"/>
    <property type="match status" value="1"/>
</dbReference>
<evidence type="ECO:0000313" key="3">
    <source>
        <dbReference type="EMBL" id="KUK17269.1"/>
    </source>
</evidence>
<dbReference type="GO" id="GO:0016757">
    <property type="term" value="F:glycosyltransferase activity"/>
    <property type="evidence" value="ECO:0007669"/>
    <property type="project" value="InterPro"/>
</dbReference>
<dbReference type="InterPro" id="IPR050194">
    <property type="entry name" value="Glycosyltransferase_grp1"/>
</dbReference>
<dbReference type="PANTHER" id="PTHR45947:SF3">
    <property type="entry name" value="SULFOQUINOVOSYL TRANSFERASE SQD2"/>
    <property type="match status" value="1"/>
</dbReference>
<dbReference type="RefSeq" id="WP_283217732.1">
    <property type="nucleotide sequence ID" value="NZ_LGFD01000029.1"/>
</dbReference>
<dbReference type="PATRIC" id="fig|172049.5.peg.576"/>
<organism evidence="3 4">
    <name type="scientific">Thermococcus sibiricus</name>
    <dbReference type="NCBI Taxonomy" id="172049"/>
    <lineage>
        <taxon>Archaea</taxon>
        <taxon>Methanobacteriati</taxon>
        <taxon>Methanobacteriota</taxon>
        <taxon>Thermococci</taxon>
        <taxon>Thermococcales</taxon>
        <taxon>Thermococcaceae</taxon>
        <taxon>Thermococcus</taxon>
    </lineage>
</organism>
<proteinExistence type="predicted"/>
<feature type="domain" description="Glycosyl transferase family 1" evidence="1">
    <location>
        <begin position="185"/>
        <end position="345"/>
    </location>
</feature>
<reference evidence="4" key="1">
    <citation type="journal article" date="2015" name="MBio">
        <title>Genome-Resolved Metagenomic Analysis Reveals Roles for Candidate Phyla and Other Microbial Community Members in Biogeochemical Transformations in Oil Reservoirs.</title>
        <authorList>
            <person name="Hu P."/>
            <person name="Tom L."/>
            <person name="Singh A."/>
            <person name="Thomas B.C."/>
            <person name="Baker B.J."/>
            <person name="Piceno Y.M."/>
            <person name="Andersen G.L."/>
            <person name="Banfield J.F."/>
        </authorList>
    </citation>
    <scope>NUCLEOTIDE SEQUENCE [LARGE SCALE GENOMIC DNA]</scope>
</reference>